<feature type="domain" description="SAM" evidence="9">
    <location>
        <begin position="757"/>
        <end position="822"/>
    </location>
</feature>
<feature type="region of interest" description="Disordered" evidence="6">
    <location>
        <begin position="918"/>
        <end position="955"/>
    </location>
</feature>
<comment type="subcellular location">
    <subcellularLocation>
        <location evidence="1">Cytoplasm</location>
    </subcellularLocation>
</comment>
<comment type="caution">
    <text evidence="10">The sequence shown here is derived from an EMBL/GenBank/DDBJ whole genome shotgun (WGS) entry which is preliminary data.</text>
</comment>
<feature type="compositionally biased region" description="Polar residues" evidence="6">
    <location>
        <begin position="385"/>
        <end position="398"/>
    </location>
</feature>
<feature type="region of interest" description="Disordered" evidence="6">
    <location>
        <begin position="1369"/>
        <end position="1389"/>
    </location>
</feature>
<dbReference type="GO" id="GO:0005829">
    <property type="term" value="C:cytosol"/>
    <property type="evidence" value="ECO:0007669"/>
    <property type="project" value="TreeGrafter"/>
</dbReference>
<dbReference type="InterPro" id="IPR033635">
    <property type="entry name" value="ANKS1/Caskin"/>
</dbReference>
<dbReference type="Pfam" id="PF00640">
    <property type="entry name" value="PID"/>
    <property type="match status" value="1"/>
</dbReference>
<feature type="domain" description="PID" evidence="8">
    <location>
        <begin position="986"/>
        <end position="1081"/>
    </location>
</feature>
<feature type="region of interest" description="Disordered" evidence="6">
    <location>
        <begin position="1083"/>
        <end position="1114"/>
    </location>
</feature>
<feature type="compositionally biased region" description="Basic and acidic residues" evidence="6">
    <location>
        <begin position="189"/>
        <end position="205"/>
    </location>
</feature>
<dbReference type="SUPFAM" id="SSF50729">
    <property type="entry name" value="PH domain-like"/>
    <property type="match status" value="1"/>
</dbReference>
<proteinExistence type="predicted"/>
<evidence type="ECO:0000256" key="2">
    <source>
        <dbReference type="ARBA" id="ARBA00022490"/>
    </source>
</evidence>
<protein>
    <recommendedName>
        <fullName evidence="12">Ankyrin repeat and SAM domain-containing protein 1A</fullName>
    </recommendedName>
</protein>
<evidence type="ECO:0000256" key="4">
    <source>
        <dbReference type="ARBA" id="ARBA00023043"/>
    </source>
</evidence>
<keyword evidence="11" id="KW-1185">Reference proteome</keyword>
<gene>
    <name evidence="10" type="ORF">GEV33_011552</name>
</gene>
<keyword evidence="2" id="KW-0963">Cytoplasm</keyword>
<dbReference type="InterPro" id="IPR041880">
    <property type="entry name" value="SAM_ANKS1_repeat1"/>
</dbReference>
<dbReference type="Pfam" id="PF13857">
    <property type="entry name" value="Ank_5"/>
    <property type="match status" value="1"/>
</dbReference>
<evidence type="ECO:0000313" key="11">
    <source>
        <dbReference type="Proteomes" id="UP000719412"/>
    </source>
</evidence>
<evidence type="ECO:0000256" key="1">
    <source>
        <dbReference type="ARBA" id="ARBA00004496"/>
    </source>
</evidence>
<dbReference type="PANTHER" id="PTHR24174">
    <property type="entry name" value="ANKYRIN REPEAT AND STERILE ALPHA MOTIF DOMAIN-CONTAINING PROTEIN 1"/>
    <property type="match status" value="1"/>
</dbReference>
<feature type="compositionally biased region" description="Low complexity" evidence="6">
    <location>
        <begin position="174"/>
        <end position="185"/>
    </location>
</feature>
<evidence type="ECO:0000256" key="7">
    <source>
        <dbReference type="SAM" id="Phobius"/>
    </source>
</evidence>
<dbReference type="InterPro" id="IPR013761">
    <property type="entry name" value="SAM/pointed_sf"/>
</dbReference>
<feature type="transmembrane region" description="Helical" evidence="7">
    <location>
        <begin position="1518"/>
        <end position="1540"/>
    </location>
</feature>
<dbReference type="Pfam" id="PF00536">
    <property type="entry name" value="SAM_1"/>
    <property type="match status" value="1"/>
</dbReference>
<dbReference type="SUPFAM" id="SSF48403">
    <property type="entry name" value="Ankyrin repeat"/>
    <property type="match status" value="1"/>
</dbReference>
<reference evidence="10" key="2">
    <citation type="submission" date="2021-08" db="EMBL/GenBank/DDBJ databases">
        <authorList>
            <person name="Eriksson T."/>
        </authorList>
    </citation>
    <scope>NUCLEOTIDE SEQUENCE</scope>
    <source>
        <strain evidence="10">Stoneville</strain>
        <tissue evidence="10">Whole head</tissue>
    </source>
</reference>
<keyword evidence="7" id="KW-1133">Transmembrane helix</keyword>
<evidence type="ECO:0000259" key="8">
    <source>
        <dbReference type="PROSITE" id="PS01179"/>
    </source>
</evidence>
<dbReference type="SMART" id="SM00462">
    <property type="entry name" value="PTB"/>
    <property type="match status" value="1"/>
</dbReference>
<feature type="compositionally biased region" description="Polar residues" evidence="6">
    <location>
        <begin position="209"/>
        <end position="219"/>
    </location>
</feature>
<dbReference type="InterPro" id="IPR036770">
    <property type="entry name" value="Ankyrin_rpt-contain_sf"/>
</dbReference>
<organism evidence="10 11">
    <name type="scientific">Tenebrio molitor</name>
    <name type="common">Yellow mealworm beetle</name>
    <dbReference type="NCBI Taxonomy" id="7067"/>
    <lineage>
        <taxon>Eukaryota</taxon>
        <taxon>Metazoa</taxon>
        <taxon>Ecdysozoa</taxon>
        <taxon>Arthropoda</taxon>
        <taxon>Hexapoda</taxon>
        <taxon>Insecta</taxon>
        <taxon>Pterygota</taxon>
        <taxon>Neoptera</taxon>
        <taxon>Endopterygota</taxon>
        <taxon>Coleoptera</taxon>
        <taxon>Polyphaga</taxon>
        <taxon>Cucujiformia</taxon>
        <taxon>Tenebrionidae</taxon>
        <taxon>Tenebrio</taxon>
    </lineage>
</organism>
<feature type="region of interest" description="Disordered" evidence="6">
    <location>
        <begin position="333"/>
        <end position="398"/>
    </location>
</feature>
<dbReference type="EMBL" id="JABDTM020026949">
    <property type="protein sequence ID" value="KAH0811237.1"/>
    <property type="molecule type" value="Genomic_DNA"/>
</dbReference>
<name>A0A8J6L8T9_TENMO</name>
<dbReference type="Gene3D" id="1.10.150.50">
    <property type="entry name" value="Transcription Factor, Ets-1"/>
    <property type="match status" value="2"/>
</dbReference>
<dbReference type="PROSITE" id="PS50105">
    <property type="entry name" value="SAM_DOMAIN"/>
    <property type="match status" value="2"/>
</dbReference>
<evidence type="ECO:0000313" key="10">
    <source>
        <dbReference type="EMBL" id="KAH0811237.1"/>
    </source>
</evidence>
<dbReference type="InterPro" id="IPR011993">
    <property type="entry name" value="PH-like_dom_sf"/>
</dbReference>
<dbReference type="PROSITE" id="PS50088">
    <property type="entry name" value="ANK_REPEAT"/>
    <property type="match status" value="1"/>
</dbReference>
<evidence type="ECO:0000256" key="3">
    <source>
        <dbReference type="ARBA" id="ARBA00022737"/>
    </source>
</evidence>
<dbReference type="Gene3D" id="2.30.29.30">
    <property type="entry name" value="Pleckstrin-homology domain (PH domain)/Phosphotyrosine-binding domain (PTB)"/>
    <property type="match status" value="1"/>
</dbReference>
<feature type="domain" description="SAM" evidence="9">
    <location>
        <begin position="834"/>
        <end position="899"/>
    </location>
</feature>
<keyword evidence="7" id="KW-0472">Membrane</keyword>
<feature type="repeat" description="ANK" evidence="5">
    <location>
        <begin position="54"/>
        <end position="86"/>
    </location>
</feature>
<evidence type="ECO:0000259" key="9">
    <source>
        <dbReference type="PROSITE" id="PS50105"/>
    </source>
</evidence>
<dbReference type="PROSITE" id="PS01179">
    <property type="entry name" value="PID"/>
    <property type="match status" value="1"/>
</dbReference>
<dbReference type="Pfam" id="PF07647">
    <property type="entry name" value="SAM_2"/>
    <property type="match status" value="1"/>
</dbReference>
<feature type="region of interest" description="Disordered" evidence="6">
    <location>
        <begin position="673"/>
        <end position="708"/>
    </location>
</feature>
<dbReference type="InterPro" id="IPR041882">
    <property type="entry name" value="SAM_ANKS1_repeat2"/>
</dbReference>
<evidence type="ECO:0000256" key="6">
    <source>
        <dbReference type="SAM" id="MobiDB-lite"/>
    </source>
</evidence>
<dbReference type="CDD" id="cd09500">
    <property type="entry name" value="SAM_AIDA1AB-like_repeat2"/>
    <property type="match status" value="1"/>
</dbReference>
<keyword evidence="3" id="KW-0677">Repeat</keyword>
<dbReference type="InterPro" id="IPR002110">
    <property type="entry name" value="Ankyrin_rpt"/>
</dbReference>
<dbReference type="InterPro" id="IPR006020">
    <property type="entry name" value="PTB/PI_dom"/>
</dbReference>
<keyword evidence="4 5" id="KW-0040">ANK repeat</keyword>
<dbReference type="PROSITE" id="PS50297">
    <property type="entry name" value="ANK_REP_REGION"/>
    <property type="match status" value="1"/>
</dbReference>
<dbReference type="Proteomes" id="UP000719412">
    <property type="component" value="Unassembled WGS sequence"/>
</dbReference>
<dbReference type="InterPro" id="IPR001660">
    <property type="entry name" value="SAM"/>
</dbReference>
<evidence type="ECO:0000256" key="5">
    <source>
        <dbReference type="PROSITE-ProRule" id="PRU00023"/>
    </source>
</evidence>
<dbReference type="SMART" id="SM00454">
    <property type="entry name" value="SAM"/>
    <property type="match status" value="2"/>
</dbReference>
<accession>A0A8J6L8T9</accession>
<evidence type="ECO:0008006" key="12">
    <source>
        <dbReference type="Google" id="ProtNLM"/>
    </source>
</evidence>
<dbReference type="SUPFAM" id="SSF47769">
    <property type="entry name" value="SAM/Pointed domain"/>
    <property type="match status" value="2"/>
</dbReference>
<dbReference type="Gene3D" id="1.25.40.20">
    <property type="entry name" value="Ankyrin repeat-containing domain"/>
    <property type="match status" value="1"/>
</dbReference>
<feature type="region of interest" description="Disordered" evidence="6">
    <location>
        <begin position="139"/>
        <end position="248"/>
    </location>
</feature>
<reference evidence="10" key="1">
    <citation type="journal article" date="2020" name="J Insects Food Feed">
        <title>The yellow mealworm (Tenebrio molitor) genome: a resource for the emerging insects as food and feed industry.</title>
        <authorList>
            <person name="Eriksson T."/>
            <person name="Andere A."/>
            <person name="Kelstrup H."/>
            <person name="Emery V."/>
            <person name="Picard C."/>
        </authorList>
    </citation>
    <scope>NUCLEOTIDE SEQUENCE</scope>
    <source>
        <strain evidence="10">Stoneville</strain>
        <tissue evidence="10">Whole head</tissue>
    </source>
</reference>
<feature type="compositionally biased region" description="Polar residues" evidence="6">
    <location>
        <begin position="918"/>
        <end position="930"/>
    </location>
</feature>
<feature type="transmembrane region" description="Helical" evidence="7">
    <location>
        <begin position="1490"/>
        <end position="1512"/>
    </location>
</feature>
<dbReference type="CDD" id="cd09499">
    <property type="entry name" value="SAM_AIDA1AB-like_repeat1"/>
    <property type="match status" value="1"/>
</dbReference>
<dbReference type="PANTHER" id="PTHR24174:SF1">
    <property type="entry name" value="IP14385P"/>
    <property type="match status" value="1"/>
</dbReference>
<keyword evidence="7" id="KW-0812">Transmembrane</keyword>
<sequence length="1541" mass="170713">MRVLPCERETRLHTHAIAPHIAAHPPFANALPFASTTTVEVLLGAGFSVNMRTKSGTALHEAALCGKVEVVKTLLEHNVNTAIRDSHNYTVMDLLSQFNTAQASQEIMGILKSKLAGVGGFVKEELGVGHKRGITIVDSDGESISHPFPTLPNTDSDIGSPYENVRPSSKNARSTTTDPSPGTSPQRWDFQRHARPPEAFDDRRVSGVSGISISPQLNGFSHDKRNTKPYKSLPTKKRTNKTSRSSTDISPLDGITFSFVERLSLRKDSTASTDTYYTACEFVGDETHSDSSRESDNSLYQIPCVPKAFMDTSVHSEDLHYLCTSRESDQISLSSTASSSGYPRRPDSGGVPLYIPMNNVRGGHSPSSNSKVSPTPPKKPPRRNLSVSPTHLQPMSMSVDGVSNSAYEYLFLAHSGTRSQSNLSDVEHESRRERLMHGRSMDQYVEMNVFNIALDEDEERPKELHRGKSEDLDCRKRLEPVAITSMYENVIIKQQNPRRKLRRNPEVYEEYDFRKKEEPIASCSAPETTYVSSAFIMVSGDNDETKSNCNYPISPTHYKQPPTPDHPPPSALQAESLIYEKIRPLSQESKRQSKDMETETEEEFLLICDESSGSLSSSVSLSDRSVDNIIEEYHSDAPFAGLIKGSTRVLENISSNTPAERPKTLKKLKRVYENTTSEAPKSDNEKSSSSEKESENKENKERVSALSPFDEQEEWAKIQEIMASFGTGIVRESVFVAELEKEFQSRLMTLSCSQNSLNADSVEKWLQTLGMADYVGLFMSNGFDDVNFLNGVLEDSDLGEMGITSELERQIILDAVKQLPLKIHNQAFNNNNNNEQNSVEAWLNRIHLEQYFDTFNKHLYHDMERIKRIWDVELSAVLDIDKIGHRKRILASVSSGEHIISGPKLEEINADLNLRSSQAMKSPSAHSTGTIRHRHKKSRPAPPPPIKIEKEPEKKKPAEMFVGGNNSIKSQWRHQPILLITGVVLYSANYLGSTNIIEFKGTESTKKSMQKVAKSKEKGSEEITLSISYRGVKFINPITKNTICEHEIRNINCACQDSDHQCYFAYITKDGDSFYCHVFQSATSVSPPKPSPKGETTGNLARHSRTSRSPSDFSGSPLDLLYLPWISCISLGSPVSPLDLLYLPWISCISLGSPVSPLDLLYLPIFLYLPWIALDLHVSPLDLPLSPLDLPLSPLDLPLSPLDLPIFTQDLTLPTPVLSLSLTNVSVSSLDFPSCEIGRGTPVPPRSPSDFYVSPSDFSVSPLDLLYLLWISCIFFGSPVSPLDLLYLPSISYISLYLPGISLYLPGSPWIPLDLSKSPWISLYLPWITLDVPLCVSALPEQATEIILTLGQAFELAYQMAVRDQVTSKSKSKPAVSPGSVSSHSRDFKDLKTNGHPLKMKPLTLSIAADPDQQKTPTKTHFGELEQMADGNGEQSISEILHVRNVGDVVVVPPRPRRSSVVDNPRNLMRSLNARRSSLMPPSPRLVRNLFNMFKLFLFALVAMVVFAVALAEPEPQPSGVIAAAPAILAAPGLGGGILLG</sequence>
<feature type="compositionally biased region" description="Basic and acidic residues" evidence="6">
    <location>
        <begin position="680"/>
        <end position="703"/>
    </location>
</feature>